<gene>
    <name evidence="2" type="ORF">GXP67_35770</name>
</gene>
<evidence type="ECO:0000313" key="2">
    <source>
        <dbReference type="EMBL" id="QHT71651.1"/>
    </source>
</evidence>
<sequence>MNIKKTSYFKDKQRDIDYFKQWVTQLEQANGRTYESITIPTAIGNTHIWGLHTQDHSLETLVIFPGARTTALFWDLDKGLDNLNQKLRIFLVETNGLPNLSDGASPDIKSLDFGYWANEVLEKLGIEKAFIAGASFGGLVCMKLAIVHPEKIKAAFLLNPGCLQPFSLTFSNLYYNLLPIIKPTEKNVLKFLDKAVFAKPNHVLSAKAEKMLVDYEVFALRRYTDNTQKPYYMNHELAQVKAETYLLEGDKDLLFPFKKSISNAQKHIKRLKEVKVFENVGHGIETYPKAMNYIGDLIKSHQ</sequence>
<dbReference type="Gene3D" id="3.40.50.1820">
    <property type="entry name" value="alpha/beta hydrolase"/>
    <property type="match status" value="1"/>
</dbReference>
<keyword evidence="3" id="KW-1185">Reference proteome</keyword>
<dbReference type="InterPro" id="IPR029058">
    <property type="entry name" value="AB_hydrolase_fold"/>
</dbReference>
<evidence type="ECO:0000259" key="1">
    <source>
        <dbReference type="Pfam" id="PF00561"/>
    </source>
</evidence>
<dbReference type="EMBL" id="CP048222">
    <property type="protein sequence ID" value="QHT71651.1"/>
    <property type="molecule type" value="Genomic_DNA"/>
</dbReference>
<dbReference type="Proteomes" id="UP000480178">
    <property type="component" value="Chromosome"/>
</dbReference>
<reference evidence="2 3" key="1">
    <citation type="submission" date="2020-01" db="EMBL/GenBank/DDBJ databases">
        <authorList>
            <person name="Kim M.K."/>
        </authorList>
    </citation>
    <scope>NUCLEOTIDE SEQUENCE [LARGE SCALE GENOMIC DNA]</scope>
    <source>
        <strain evidence="2 3">172606-1</strain>
    </source>
</reference>
<keyword evidence="2" id="KW-0378">Hydrolase</keyword>
<accession>A0A6C0GTY5</accession>
<dbReference type="InterPro" id="IPR000073">
    <property type="entry name" value="AB_hydrolase_1"/>
</dbReference>
<evidence type="ECO:0000313" key="3">
    <source>
        <dbReference type="Proteomes" id="UP000480178"/>
    </source>
</evidence>
<dbReference type="AlphaFoldDB" id="A0A6C0GTY5"/>
<dbReference type="Pfam" id="PF00561">
    <property type="entry name" value="Abhydrolase_1"/>
    <property type="match status" value="1"/>
</dbReference>
<protein>
    <submittedName>
        <fullName evidence="2">Alpha/beta hydrolase</fullName>
    </submittedName>
</protein>
<organism evidence="2 3">
    <name type="scientific">Rhodocytophaga rosea</name>
    <dbReference type="NCBI Taxonomy" id="2704465"/>
    <lineage>
        <taxon>Bacteria</taxon>
        <taxon>Pseudomonadati</taxon>
        <taxon>Bacteroidota</taxon>
        <taxon>Cytophagia</taxon>
        <taxon>Cytophagales</taxon>
        <taxon>Rhodocytophagaceae</taxon>
        <taxon>Rhodocytophaga</taxon>
    </lineage>
</organism>
<dbReference type="RefSeq" id="WP_162447584.1">
    <property type="nucleotide sequence ID" value="NZ_CP048222.1"/>
</dbReference>
<dbReference type="PRINTS" id="PR00111">
    <property type="entry name" value="ABHYDROLASE"/>
</dbReference>
<dbReference type="SUPFAM" id="SSF53474">
    <property type="entry name" value="alpha/beta-Hydrolases"/>
    <property type="match status" value="1"/>
</dbReference>
<feature type="domain" description="AB hydrolase-1" evidence="1">
    <location>
        <begin position="107"/>
        <end position="171"/>
    </location>
</feature>
<proteinExistence type="predicted"/>
<dbReference type="KEGG" id="rhoz:GXP67_35770"/>
<dbReference type="GO" id="GO:0016787">
    <property type="term" value="F:hydrolase activity"/>
    <property type="evidence" value="ECO:0007669"/>
    <property type="project" value="UniProtKB-KW"/>
</dbReference>
<name>A0A6C0GTY5_9BACT</name>